<accession>V5WJ86</accession>
<protein>
    <submittedName>
        <fullName evidence="1">Uncharacterized protein</fullName>
    </submittedName>
</protein>
<dbReference type="AlphaFoldDB" id="V5WJ86"/>
<dbReference type="HOGENOM" id="CLU_3332805_0_0_12"/>
<keyword evidence="2" id="KW-1185">Reference proteome</keyword>
<gene>
    <name evidence="1" type="ORF">L21SP2_2243</name>
</gene>
<sequence length="38" mass="4513">MAVSRLIMELKRLKEMRGSHTLHNLWKMERSTGVKFPT</sequence>
<dbReference type="EMBL" id="CP006939">
    <property type="protein sequence ID" value="AHC15604.1"/>
    <property type="molecule type" value="Genomic_DNA"/>
</dbReference>
<dbReference type="KEGG" id="slr:L21SP2_2243"/>
<evidence type="ECO:0000313" key="1">
    <source>
        <dbReference type="EMBL" id="AHC15604.1"/>
    </source>
</evidence>
<organism evidence="1 2">
    <name type="scientific">Salinispira pacifica</name>
    <dbReference type="NCBI Taxonomy" id="1307761"/>
    <lineage>
        <taxon>Bacteria</taxon>
        <taxon>Pseudomonadati</taxon>
        <taxon>Spirochaetota</taxon>
        <taxon>Spirochaetia</taxon>
        <taxon>Spirochaetales</taxon>
        <taxon>Spirochaetaceae</taxon>
        <taxon>Salinispira</taxon>
    </lineage>
</organism>
<evidence type="ECO:0000313" key="2">
    <source>
        <dbReference type="Proteomes" id="UP000018680"/>
    </source>
</evidence>
<proteinExistence type="predicted"/>
<dbReference type="Proteomes" id="UP000018680">
    <property type="component" value="Chromosome"/>
</dbReference>
<reference evidence="1 2" key="1">
    <citation type="journal article" date="2015" name="Stand. Genomic Sci.">
        <title>Complete genome sequence and description of Salinispira pacifica gen. nov., sp. nov., a novel spirochaete isolated form a hypersaline microbial mat.</title>
        <authorList>
            <person name="Ben Hania W."/>
            <person name="Joseph M."/>
            <person name="Schumann P."/>
            <person name="Bunk B."/>
            <person name="Fiebig A."/>
            <person name="Sproer C."/>
            <person name="Klenk H.P."/>
            <person name="Fardeau M.L."/>
            <person name="Spring S."/>
        </authorList>
    </citation>
    <scope>NUCLEOTIDE SEQUENCE [LARGE SCALE GENOMIC DNA]</scope>
    <source>
        <strain evidence="1 2">L21-RPul-D2</strain>
    </source>
</reference>
<dbReference type="STRING" id="1307761.L21SP2_2243"/>
<name>V5WJ86_9SPIO</name>